<dbReference type="GO" id="GO:0009245">
    <property type="term" value="P:lipid A biosynthetic process"/>
    <property type="evidence" value="ECO:0007669"/>
    <property type="project" value="UniProtKB-KW"/>
</dbReference>
<keyword evidence="3" id="KW-0808">Transferase</keyword>
<dbReference type="eggNOG" id="ENOG502QRGY">
    <property type="taxonomic scope" value="Eukaryota"/>
</dbReference>
<gene>
    <name evidence="7" type="ORF">Pc17g00810</name>
    <name evidence="7" type="ORF">PCH_Pc17g00810</name>
</gene>
<dbReference type="Proteomes" id="UP000000724">
    <property type="component" value="Contig Pc00c17"/>
</dbReference>
<feature type="domain" description="UDP N-acetylglucosamine O-acyltransferase C-terminal" evidence="6">
    <location>
        <begin position="220"/>
        <end position="304"/>
    </location>
</feature>
<dbReference type="GO" id="GO:0008780">
    <property type="term" value="F:acyl-[acyl-carrier-protein]-UDP-N-acetylglucosamine O-acyltransferase activity"/>
    <property type="evidence" value="ECO:0007669"/>
    <property type="project" value="InterPro"/>
</dbReference>
<dbReference type="InterPro" id="IPR001451">
    <property type="entry name" value="Hexapep"/>
</dbReference>
<dbReference type="AlphaFoldDB" id="B6HB01"/>
<dbReference type="EMBL" id="AM920432">
    <property type="protein sequence ID" value="CAP79368.1"/>
    <property type="molecule type" value="Genomic_DNA"/>
</dbReference>
<keyword evidence="8" id="KW-1185">Reference proteome</keyword>
<dbReference type="SUPFAM" id="SSF51161">
    <property type="entry name" value="Trimeric LpxA-like enzymes"/>
    <property type="match status" value="1"/>
</dbReference>
<proteinExistence type="predicted"/>
<dbReference type="STRING" id="500485.B6HB01"/>
<dbReference type="BioCyc" id="PCHR:PC17G00810-MONOMER"/>
<evidence type="ECO:0000256" key="5">
    <source>
        <dbReference type="ARBA" id="ARBA00023315"/>
    </source>
</evidence>
<dbReference type="InterPro" id="IPR011004">
    <property type="entry name" value="Trimer_LpxA-like_sf"/>
</dbReference>
<dbReference type="InterPro" id="IPR010137">
    <property type="entry name" value="Lipid_A_LpxA"/>
</dbReference>
<evidence type="ECO:0000256" key="4">
    <source>
        <dbReference type="ARBA" id="ARBA00023098"/>
    </source>
</evidence>
<dbReference type="OrthoDB" id="25818at2759"/>
<keyword evidence="2" id="KW-0441">Lipid A biosynthesis</keyword>
<evidence type="ECO:0000256" key="1">
    <source>
        <dbReference type="ARBA" id="ARBA00022516"/>
    </source>
</evidence>
<accession>B6HB01</accession>
<dbReference type="VEuPathDB" id="FungiDB:PCH_Pc17g00810"/>
<dbReference type="PANTHER" id="PTHR43480">
    <property type="entry name" value="ACYL-[ACYL-CARRIER-PROTEIN]--UDP-N-ACETYLGLUCOSAMINE O-ACYLTRANSFERASE"/>
    <property type="match status" value="1"/>
</dbReference>
<dbReference type="Pfam" id="PF00132">
    <property type="entry name" value="Hexapep"/>
    <property type="match status" value="1"/>
</dbReference>
<evidence type="ECO:0000313" key="7">
    <source>
        <dbReference type="EMBL" id="CAP79368.1"/>
    </source>
</evidence>
<sequence length="311" mass="33794">MPVVRTVTTTSRHFCFRAWVTCFVIDVLADCASITLVMRQWWGFYFSHLNDISYSIFLIPTMTPNFFDFGVRLGQLTRSAFIHPTAVVSAGATLAPDVKIGPYCLVGPQEPYTQGFISIHMLLLSIGNSCTIRENVTIHTGTLGGGGLTLVGNNCLLMARSHVGHDCQIGNGVVMANHVLLGGHVTVGDFANIGGGTAVQQFVRLGHFCRIGGLTALRKDVIPYGLGVGSPATIVSMNIKDMRRRGLEKVAIIDAARFARVITALSTEQTLEQVISRLHPDNGHSRIMQEISIFRAQLSHKGICALSPSRF</sequence>
<dbReference type="Gene3D" id="2.160.10.10">
    <property type="entry name" value="Hexapeptide repeat proteins"/>
    <property type="match status" value="1"/>
</dbReference>
<keyword evidence="5" id="KW-0012">Acyltransferase</keyword>
<dbReference type="InterPro" id="IPR029098">
    <property type="entry name" value="Acetyltransf_C"/>
</dbReference>
<dbReference type="Pfam" id="PF13720">
    <property type="entry name" value="Acetyltransf_11"/>
    <property type="match status" value="1"/>
</dbReference>
<keyword evidence="1" id="KW-0444">Lipid biosynthesis</keyword>
<dbReference type="GO" id="GO:0016020">
    <property type="term" value="C:membrane"/>
    <property type="evidence" value="ECO:0007669"/>
    <property type="project" value="GOC"/>
</dbReference>
<keyword evidence="4" id="KW-0443">Lipid metabolism</keyword>
<evidence type="ECO:0000256" key="2">
    <source>
        <dbReference type="ARBA" id="ARBA00022556"/>
    </source>
</evidence>
<dbReference type="HOGENOM" id="CLU_894588_0_0_1"/>
<protein>
    <submittedName>
        <fullName evidence="7">Pc17g00810 protein</fullName>
    </submittedName>
</protein>
<evidence type="ECO:0000313" key="8">
    <source>
        <dbReference type="Proteomes" id="UP000000724"/>
    </source>
</evidence>
<dbReference type="PANTHER" id="PTHR43480:SF1">
    <property type="entry name" value="ACYL-[ACYL-CARRIER-PROTEIN]--UDP-N-ACETYLGLUCOSAMINE O-ACYLTRANSFERASE, MITOCHONDRIAL-RELATED"/>
    <property type="match status" value="1"/>
</dbReference>
<evidence type="ECO:0000256" key="3">
    <source>
        <dbReference type="ARBA" id="ARBA00022679"/>
    </source>
</evidence>
<reference evidence="7 8" key="1">
    <citation type="journal article" date="2008" name="Nat. Biotechnol.">
        <title>Genome sequencing and analysis of the filamentous fungus Penicillium chrysogenum.</title>
        <authorList>
            <person name="van den Berg M.A."/>
            <person name="Albang R."/>
            <person name="Albermann K."/>
            <person name="Badger J.H."/>
            <person name="Daran J.-M."/>
            <person name="Driessen A.J.M."/>
            <person name="Garcia-Estrada C."/>
            <person name="Fedorova N.D."/>
            <person name="Harris D.M."/>
            <person name="Heijne W.H.M."/>
            <person name="Joardar V.S."/>
            <person name="Kiel J.A.K.W."/>
            <person name="Kovalchuk A."/>
            <person name="Martin J.F."/>
            <person name="Nierman W.C."/>
            <person name="Nijland J.G."/>
            <person name="Pronk J.T."/>
            <person name="Roubos J.A."/>
            <person name="van der Klei I.J."/>
            <person name="van Peij N.N.M.E."/>
            <person name="Veenhuis M."/>
            <person name="von Doehren H."/>
            <person name="Wagner C."/>
            <person name="Wortman J.R."/>
            <person name="Bovenberg R.A.L."/>
        </authorList>
    </citation>
    <scope>NUCLEOTIDE SEQUENCE [LARGE SCALE GENOMIC DNA]</scope>
    <source>
        <strain evidence="8">ATCC 28089 / DSM 1075 / NRRL 1951 / Wisconsin 54-1255</strain>
    </source>
</reference>
<evidence type="ECO:0000259" key="6">
    <source>
        <dbReference type="Pfam" id="PF13720"/>
    </source>
</evidence>
<name>B6HB01_PENRW</name>
<organism evidence="7 8">
    <name type="scientific">Penicillium rubens (strain ATCC 28089 / DSM 1075 / NRRL 1951 / Wisconsin 54-1255)</name>
    <name type="common">Penicillium chrysogenum</name>
    <dbReference type="NCBI Taxonomy" id="500485"/>
    <lineage>
        <taxon>Eukaryota</taxon>
        <taxon>Fungi</taxon>
        <taxon>Dikarya</taxon>
        <taxon>Ascomycota</taxon>
        <taxon>Pezizomycotina</taxon>
        <taxon>Eurotiomycetes</taxon>
        <taxon>Eurotiomycetidae</taxon>
        <taxon>Eurotiales</taxon>
        <taxon>Aspergillaceae</taxon>
        <taxon>Penicillium</taxon>
        <taxon>Penicillium chrysogenum species complex</taxon>
    </lineage>
</organism>